<sequence>MSSTTEHSASSSRPTIAIIGAGAGGLAFAIALKQKLGYENFVIYEKASDVGGTWRDNTYPGCTSDVSTAFYSLSTDLHDWNGSHTSQEELQNYWRKLTKKYGLLPHISFNHHVVSVDWNAASNLYHLVLKNTISGDRRSTTAHIVVSAIGILEVPRFANIPGVKTFQGEMFHSARWNKSVDLKGKRVAVIGNGASATQFVPIISEDPSVQITQFCRTPNWYVAPTRFEYSNRRRWLLRNIPFLMRLQRWSIFMRLELVYFFIFKAKFFRPMIKKVSKTYIHRTAPKKYHEELIPDYPVGCKRILIDTHYLAALHRPNLVLNWEGIESIAETGIITKKGDEIPFDVLIFATGYAADSYPIPVRGTMQTIQEYYEAEKGPKAYLGTTIPGFPNFFTIFGPNTATGHTSVIYTNEVQVNYIIQLIQPILARKVSSVEVKTGPTDKYNDKIHARLSQSVFTQCLSWYRVGGEGKITNIFPGAATTFWLWLRKPNWDHYTGVGMEGWRSLVKRKQRLRQITLILMVSLCEYLRRSPHKLVGVSRMLSNFHIRF</sequence>
<dbReference type="SUPFAM" id="SSF51905">
    <property type="entry name" value="FAD/NAD(P)-binding domain"/>
    <property type="match status" value="2"/>
</dbReference>
<dbReference type="GO" id="GO:0016491">
    <property type="term" value="F:oxidoreductase activity"/>
    <property type="evidence" value="ECO:0007669"/>
    <property type="project" value="UniProtKB-KW"/>
</dbReference>
<dbReference type="InterPro" id="IPR036188">
    <property type="entry name" value="FAD/NAD-bd_sf"/>
</dbReference>
<proteinExistence type="inferred from homology"/>
<dbReference type="InterPro" id="IPR051209">
    <property type="entry name" value="FAD-bind_Monooxygenase_sf"/>
</dbReference>
<evidence type="ECO:0000313" key="5">
    <source>
        <dbReference type="Proteomes" id="UP000308652"/>
    </source>
</evidence>
<dbReference type="OrthoDB" id="74360at2759"/>
<dbReference type="Pfam" id="PF13738">
    <property type="entry name" value="Pyr_redox_3"/>
    <property type="match status" value="1"/>
</dbReference>
<comment type="similarity">
    <text evidence="1">Belongs to the FAD-binding monooxygenase family.</text>
</comment>
<dbReference type="AlphaFoldDB" id="A0A5C3LRQ6"/>
<dbReference type="PANTHER" id="PTHR42877:SF4">
    <property type="entry name" value="FAD_NAD(P)-BINDING DOMAIN-CONTAINING PROTEIN-RELATED"/>
    <property type="match status" value="1"/>
</dbReference>
<accession>A0A5C3LRQ6</accession>
<evidence type="ECO:0008006" key="6">
    <source>
        <dbReference type="Google" id="ProtNLM"/>
    </source>
</evidence>
<dbReference type="PRINTS" id="PR00370">
    <property type="entry name" value="FMOXYGENASE"/>
</dbReference>
<name>A0A5C3LRQ6_9AGAR</name>
<keyword evidence="2" id="KW-0560">Oxidoreductase</keyword>
<dbReference type="STRING" id="68775.A0A5C3LRQ6"/>
<dbReference type="GO" id="GO:0050661">
    <property type="term" value="F:NADP binding"/>
    <property type="evidence" value="ECO:0007669"/>
    <property type="project" value="InterPro"/>
</dbReference>
<dbReference type="PANTHER" id="PTHR42877">
    <property type="entry name" value="L-ORNITHINE N(5)-MONOOXYGENASE-RELATED"/>
    <property type="match status" value="1"/>
</dbReference>
<evidence type="ECO:0000256" key="3">
    <source>
        <dbReference type="SAM" id="Phobius"/>
    </source>
</evidence>
<feature type="transmembrane region" description="Helical" evidence="3">
    <location>
        <begin position="12"/>
        <end position="32"/>
    </location>
</feature>
<protein>
    <recommendedName>
        <fullName evidence="6">Monooxygenase</fullName>
    </recommendedName>
</protein>
<gene>
    <name evidence="4" type="ORF">BDQ12DRAFT_688167</name>
</gene>
<dbReference type="EMBL" id="ML213621">
    <property type="protein sequence ID" value="TFK35452.1"/>
    <property type="molecule type" value="Genomic_DNA"/>
</dbReference>
<evidence type="ECO:0000256" key="1">
    <source>
        <dbReference type="ARBA" id="ARBA00010139"/>
    </source>
</evidence>
<reference evidence="4 5" key="1">
    <citation type="journal article" date="2019" name="Nat. Ecol. Evol.">
        <title>Megaphylogeny resolves global patterns of mushroom evolution.</title>
        <authorList>
            <person name="Varga T."/>
            <person name="Krizsan K."/>
            <person name="Foldi C."/>
            <person name="Dima B."/>
            <person name="Sanchez-Garcia M."/>
            <person name="Sanchez-Ramirez S."/>
            <person name="Szollosi G.J."/>
            <person name="Szarkandi J.G."/>
            <person name="Papp V."/>
            <person name="Albert L."/>
            <person name="Andreopoulos W."/>
            <person name="Angelini C."/>
            <person name="Antonin V."/>
            <person name="Barry K.W."/>
            <person name="Bougher N.L."/>
            <person name="Buchanan P."/>
            <person name="Buyck B."/>
            <person name="Bense V."/>
            <person name="Catcheside P."/>
            <person name="Chovatia M."/>
            <person name="Cooper J."/>
            <person name="Damon W."/>
            <person name="Desjardin D."/>
            <person name="Finy P."/>
            <person name="Geml J."/>
            <person name="Haridas S."/>
            <person name="Hughes K."/>
            <person name="Justo A."/>
            <person name="Karasinski D."/>
            <person name="Kautmanova I."/>
            <person name="Kiss B."/>
            <person name="Kocsube S."/>
            <person name="Kotiranta H."/>
            <person name="LaButti K.M."/>
            <person name="Lechner B.E."/>
            <person name="Liimatainen K."/>
            <person name="Lipzen A."/>
            <person name="Lukacs Z."/>
            <person name="Mihaltcheva S."/>
            <person name="Morgado L.N."/>
            <person name="Niskanen T."/>
            <person name="Noordeloos M.E."/>
            <person name="Ohm R.A."/>
            <person name="Ortiz-Santana B."/>
            <person name="Ovrebo C."/>
            <person name="Racz N."/>
            <person name="Riley R."/>
            <person name="Savchenko A."/>
            <person name="Shiryaev A."/>
            <person name="Soop K."/>
            <person name="Spirin V."/>
            <person name="Szebenyi C."/>
            <person name="Tomsovsky M."/>
            <person name="Tulloss R.E."/>
            <person name="Uehling J."/>
            <person name="Grigoriev I.V."/>
            <person name="Vagvolgyi C."/>
            <person name="Papp T."/>
            <person name="Martin F.M."/>
            <person name="Miettinen O."/>
            <person name="Hibbett D.S."/>
            <person name="Nagy L.G."/>
        </authorList>
    </citation>
    <scope>NUCLEOTIDE SEQUENCE [LARGE SCALE GENOMIC DNA]</scope>
    <source>
        <strain evidence="4 5">CBS 166.37</strain>
    </source>
</reference>
<dbReference type="Gene3D" id="3.50.50.60">
    <property type="entry name" value="FAD/NAD(P)-binding domain"/>
    <property type="match status" value="2"/>
</dbReference>
<dbReference type="Proteomes" id="UP000308652">
    <property type="component" value="Unassembled WGS sequence"/>
</dbReference>
<dbReference type="InterPro" id="IPR000960">
    <property type="entry name" value="Flavin_mOase"/>
</dbReference>
<organism evidence="4 5">
    <name type="scientific">Crucibulum laeve</name>
    <dbReference type="NCBI Taxonomy" id="68775"/>
    <lineage>
        <taxon>Eukaryota</taxon>
        <taxon>Fungi</taxon>
        <taxon>Dikarya</taxon>
        <taxon>Basidiomycota</taxon>
        <taxon>Agaricomycotina</taxon>
        <taxon>Agaricomycetes</taxon>
        <taxon>Agaricomycetidae</taxon>
        <taxon>Agaricales</taxon>
        <taxon>Agaricineae</taxon>
        <taxon>Nidulariaceae</taxon>
        <taxon>Crucibulum</taxon>
    </lineage>
</organism>
<keyword evidence="5" id="KW-1185">Reference proteome</keyword>
<evidence type="ECO:0000256" key="2">
    <source>
        <dbReference type="ARBA" id="ARBA00023002"/>
    </source>
</evidence>
<keyword evidence="3" id="KW-0812">Transmembrane</keyword>
<keyword evidence="3" id="KW-0472">Membrane</keyword>
<dbReference type="GO" id="GO:0050660">
    <property type="term" value="F:flavin adenine dinucleotide binding"/>
    <property type="evidence" value="ECO:0007669"/>
    <property type="project" value="InterPro"/>
</dbReference>
<evidence type="ECO:0000313" key="4">
    <source>
        <dbReference type="EMBL" id="TFK35452.1"/>
    </source>
</evidence>
<keyword evidence="3" id="KW-1133">Transmembrane helix</keyword>